<protein>
    <submittedName>
        <fullName evidence="1">Aspartate dehydrogenase</fullName>
    </submittedName>
</protein>
<evidence type="ECO:0000313" key="2">
    <source>
        <dbReference type="Proteomes" id="UP000823849"/>
    </source>
</evidence>
<name>A0A9D2SLS9_9FIRM</name>
<sequence>MIVHHRSSGTGAGTSPAFDRSLLEPAIRCSICTGEQVAGFVDRNTGYFQEVALISSEEDLERFLSAWQITRQELKKIY</sequence>
<gene>
    <name evidence="1" type="ORF">H9705_05560</name>
</gene>
<accession>A0A9D2SLS9</accession>
<evidence type="ECO:0000313" key="1">
    <source>
        <dbReference type="EMBL" id="HJC15281.1"/>
    </source>
</evidence>
<reference evidence="1" key="2">
    <citation type="submission" date="2021-04" db="EMBL/GenBank/DDBJ databases">
        <authorList>
            <person name="Gilroy R."/>
        </authorList>
    </citation>
    <scope>NUCLEOTIDE SEQUENCE</scope>
    <source>
        <strain evidence="1">CHK185-5351</strain>
    </source>
</reference>
<proteinExistence type="predicted"/>
<organism evidence="1 2">
    <name type="scientific">Candidatus Fusicatenibacter intestinigallinarum</name>
    <dbReference type="NCBI Taxonomy" id="2838598"/>
    <lineage>
        <taxon>Bacteria</taxon>
        <taxon>Bacillati</taxon>
        <taxon>Bacillota</taxon>
        <taxon>Clostridia</taxon>
        <taxon>Lachnospirales</taxon>
        <taxon>Lachnospiraceae</taxon>
        <taxon>Fusicatenibacter</taxon>
    </lineage>
</organism>
<comment type="caution">
    <text evidence="1">The sequence shown here is derived from an EMBL/GenBank/DDBJ whole genome shotgun (WGS) entry which is preliminary data.</text>
</comment>
<reference evidence="1" key="1">
    <citation type="journal article" date="2021" name="PeerJ">
        <title>Extensive microbial diversity within the chicken gut microbiome revealed by metagenomics and culture.</title>
        <authorList>
            <person name="Gilroy R."/>
            <person name="Ravi A."/>
            <person name="Getino M."/>
            <person name="Pursley I."/>
            <person name="Horton D.L."/>
            <person name="Alikhan N.F."/>
            <person name="Baker D."/>
            <person name="Gharbi K."/>
            <person name="Hall N."/>
            <person name="Watson M."/>
            <person name="Adriaenssens E.M."/>
            <person name="Foster-Nyarko E."/>
            <person name="Jarju S."/>
            <person name="Secka A."/>
            <person name="Antonio M."/>
            <person name="Oren A."/>
            <person name="Chaudhuri R.R."/>
            <person name="La Ragione R."/>
            <person name="Hildebrand F."/>
            <person name="Pallen M.J."/>
        </authorList>
    </citation>
    <scope>NUCLEOTIDE SEQUENCE</scope>
    <source>
        <strain evidence="1">CHK185-5351</strain>
    </source>
</reference>
<dbReference type="EMBL" id="DWWU01000022">
    <property type="protein sequence ID" value="HJC15281.1"/>
    <property type="molecule type" value="Genomic_DNA"/>
</dbReference>
<dbReference type="Proteomes" id="UP000823849">
    <property type="component" value="Unassembled WGS sequence"/>
</dbReference>
<dbReference type="AlphaFoldDB" id="A0A9D2SLS9"/>